<reference evidence="2" key="2">
    <citation type="submission" date="2015-01" db="EMBL/GenBank/DDBJ databases">
        <title>Evolutionary Origins and Diversification of the Mycorrhizal Mutualists.</title>
        <authorList>
            <consortium name="DOE Joint Genome Institute"/>
            <consortium name="Mycorrhizal Genomics Consortium"/>
            <person name="Kohler A."/>
            <person name="Kuo A."/>
            <person name="Nagy L.G."/>
            <person name="Floudas D."/>
            <person name="Copeland A."/>
            <person name="Barry K.W."/>
            <person name="Cichocki N."/>
            <person name="Veneault-Fourrey C."/>
            <person name="LaButti K."/>
            <person name="Lindquist E.A."/>
            <person name="Lipzen A."/>
            <person name="Lundell T."/>
            <person name="Morin E."/>
            <person name="Murat C."/>
            <person name="Riley R."/>
            <person name="Ohm R."/>
            <person name="Sun H."/>
            <person name="Tunlid A."/>
            <person name="Henrissat B."/>
            <person name="Grigoriev I.V."/>
            <person name="Hibbett D.S."/>
            <person name="Martin F."/>
        </authorList>
    </citation>
    <scope>NUCLEOTIDE SEQUENCE [LARGE SCALE GENOMIC DNA]</scope>
    <source>
        <strain evidence="2">LaAM-08-1</strain>
    </source>
</reference>
<dbReference type="HOGENOM" id="CLU_161087_0_0_1"/>
<dbReference type="AlphaFoldDB" id="A0A0C9WMJ3"/>
<dbReference type="OrthoDB" id="3085803at2759"/>
<gene>
    <name evidence="1" type="ORF">K443DRAFT_46110</name>
</gene>
<protein>
    <submittedName>
        <fullName evidence="1">Unplaced genomic scaffold K443scaffold_511, whole genome shotgun sequence</fullName>
    </submittedName>
</protein>
<keyword evidence="2" id="KW-1185">Reference proteome</keyword>
<dbReference type="EMBL" id="KN839046">
    <property type="protein sequence ID" value="KIJ91165.1"/>
    <property type="molecule type" value="Genomic_DNA"/>
</dbReference>
<sequence>MGNWVRVSQIHPAIFSLTTCLARHSVPLKSLADAYKSLSLSPTFVMQTRCVLKVALRNGTVRPRPIPCKRQFLTVHPLVPYHSLPLDSRTPGICFGPYDDVLRTTCASNELLMRCRE</sequence>
<dbReference type="Proteomes" id="UP000054477">
    <property type="component" value="Unassembled WGS sequence"/>
</dbReference>
<evidence type="ECO:0000313" key="1">
    <source>
        <dbReference type="EMBL" id="KIJ91165.1"/>
    </source>
</evidence>
<proteinExistence type="predicted"/>
<name>A0A0C9WMJ3_9AGAR</name>
<reference evidence="1 2" key="1">
    <citation type="submission" date="2014-04" db="EMBL/GenBank/DDBJ databases">
        <authorList>
            <consortium name="DOE Joint Genome Institute"/>
            <person name="Kuo A."/>
            <person name="Kohler A."/>
            <person name="Nagy L.G."/>
            <person name="Floudas D."/>
            <person name="Copeland A."/>
            <person name="Barry K.W."/>
            <person name="Cichocki N."/>
            <person name="Veneault-Fourrey C."/>
            <person name="LaButti K."/>
            <person name="Lindquist E.A."/>
            <person name="Lipzen A."/>
            <person name="Lundell T."/>
            <person name="Morin E."/>
            <person name="Murat C."/>
            <person name="Sun H."/>
            <person name="Tunlid A."/>
            <person name="Henrissat B."/>
            <person name="Grigoriev I.V."/>
            <person name="Hibbett D.S."/>
            <person name="Martin F."/>
            <person name="Nordberg H.P."/>
            <person name="Cantor M.N."/>
            <person name="Hua S.X."/>
        </authorList>
    </citation>
    <scope>NUCLEOTIDE SEQUENCE [LARGE SCALE GENOMIC DNA]</scope>
    <source>
        <strain evidence="1 2">LaAM-08-1</strain>
    </source>
</reference>
<feature type="non-terminal residue" evidence="1">
    <location>
        <position position="117"/>
    </location>
</feature>
<evidence type="ECO:0000313" key="2">
    <source>
        <dbReference type="Proteomes" id="UP000054477"/>
    </source>
</evidence>
<accession>A0A0C9WMJ3</accession>
<organism evidence="1 2">
    <name type="scientific">Laccaria amethystina LaAM-08-1</name>
    <dbReference type="NCBI Taxonomy" id="1095629"/>
    <lineage>
        <taxon>Eukaryota</taxon>
        <taxon>Fungi</taxon>
        <taxon>Dikarya</taxon>
        <taxon>Basidiomycota</taxon>
        <taxon>Agaricomycotina</taxon>
        <taxon>Agaricomycetes</taxon>
        <taxon>Agaricomycetidae</taxon>
        <taxon>Agaricales</taxon>
        <taxon>Agaricineae</taxon>
        <taxon>Hydnangiaceae</taxon>
        <taxon>Laccaria</taxon>
    </lineage>
</organism>